<sequence length="282" mass="29116">MEQWNDSSWHAYNSPFLYYFPNDLGNDIQAVTCGGGPLAAFQSSLLNNCSGSATINFYNTSSNGANSVSWSFTGGTPSTSTAANPVVSYASAGTYTFQEVAYGASSNDTLTSTVNVYPAVTASTHTTPATGAGVGDGTATVTGLTGTNPFSYYWFIGNGDTAATVTGLTPGTYYVEVTDNDGCYIQDSAEVGVNTGVISVGGAVSMQVYPSPATDVLNIKWGSATKAALTITDMSGKALQQYNVDNSISSALDISSLTAGAYMLTISDASGRALQSVRFVKL</sequence>
<dbReference type="Proteomes" id="UP001497444">
    <property type="component" value="Unassembled WGS sequence"/>
</dbReference>
<dbReference type="CDD" id="cd00146">
    <property type="entry name" value="PKD"/>
    <property type="match status" value="1"/>
</dbReference>
<dbReference type="SUPFAM" id="SSF49299">
    <property type="entry name" value="PKD domain"/>
    <property type="match status" value="1"/>
</dbReference>
<feature type="domain" description="PKD" evidence="1">
    <location>
        <begin position="54"/>
        <end position="123"/>
    </location>
</feature>
<dbReference type="InterPro" id="IPR026444">
    <property type="entry name" value="Secre_tail"/>
</dbReference>
<comment type="caution">
    <text evidence="2">The sequence shown here is derived from an EMBL/GenBank/DDBJ whole genome shotgun (WGS) entry which is preliminary data.</text>
</comment>
<dbReference type="InterPro" id="IPR035986">
    <property type="entry name" value="PKD_dom_sf"/>
</dbReference>
<dbReference type="InterPro" id="IPR022409">
    <property type="entry name" value="PKD/Chitinase_dom"/>
</dbReference>
<dbReference type="EMBL" id="CAXAQS010000543">
    <property type="protein sequence ID" value="CAK9252053.1"/>
    <property type="molecule type" value="Genomic_DNA"/>
</dbReference>
<dbReference type="Pfam" id="PF18962">
    <property type="entry name" value="Por_Secre_tail"/>
    <property type="match status" value="1"/>
</dbReference>
<accession>A0ABP0VC86</accession>
<dbReference type="PROSITE" id="PS50093">
    <property type="entry name" value="PKD"/>
    <property type="match status" value="1"/>
</dbReference>
<name>A0ABP0VC86_9BRYO</name>
<evidence type="ECO:0000313" key="3">
    <source>
        <dbReference type="Proteomes" id="UP001497444"/>
    </source>
</evidence>
<dbReference type="InterPro" id="IPR000601">
    <property type="entry name" value="PKD_dom"/>
</dbReference>
<keyword evidence="3" id="KW-1185">Reference proteome</keyword>
<protein>
    <recommendedName>
        <fullName evidence="1">PKD domain-containing protein</fullName>
    </recommendedName>
</protein>
<reference evidence="2" key="1">
    <citation type="submission" date="2024-02" db="EMBL/GenBank/DDBJ databases">
        <authorList>
            <consortium name="ELIXIR-Norway"/>
            <consortium name="Elixir Norway"/>
        </authorList>
    </citation>
    <scope>NUCLEOTIDE SEQUENCE</scope>
</reference>
<proteinExistence type="predicted"/>
<dbReference type="Gene3D" id="2.60.40.10">
    <property type="entry name" value="Immunoglobulins"/>
    <property type="match status" value="1"/>
</dbReference>
<evidence type="ECO:0000259" key="1">
    <source>
        <dbReference type="PROSITE" id="PS50093"/>
    </source>
</evidence>
<dbReference type="InterPro" id="IPR013783">
    <property type="entry name" value="Ig-like_fold"/>
</dbReference>
<dbReference type="NCBIfam" id="TIGR04183">
    <property type="entry name" value="Por_Secre_tail"/>
    <property type="match status" value="1"/>
</dbReference>
<evidence type="ECO:0000313" key="2">
    <source>
        <dbReference type="EMBL" id="CAK9252053.1"/>
    </source>
</evidence>
<dbReference type="SMART" id="SM00089">
    <property type="entry name" value="PKD"/>
    <property type="match status" value="1"/>
</dbReference>
<gene>
    <name evidence="2" type="ORF">CSSPJE1EN1_LOCUS27431</name>
</gene>
<organism evidence="2 3">
    <name type="scientific">Sphagnum jensenii</name>
    <dbReference type="NCBI Taxonomy" id="128206"/>
    <lineage>
        <taxon>Eukaryota</taxon>
        <taxon>Viridiplantae</taxon>
        <taxon>Streptophyta</taxon>
        <taxon>Embryophyta</taxon>
        <taxon>Bryophyta</taxon>
        <taxon>Sphagnophytina</taxon>
        <taxon>Sphagnopsida</taxon>
        <taxon>Sphagnales</taxon>
        <taxon>Sphagnaceae</taxon>
        <taxon>Sphagnum</taxon>
    </lineage>
</organism>